<accession>A0A974BPG4</accession>
<proteinExistence type="predicted"/>
<protein>
    <submittedName>
        <fullName evidence="1">Uncharacterized protein</fullName>
    </submittedName>
</protein>
<reference evidence="1" key="1">
    <citation type="submission" date="2016-05" db="EMBL/GenBank/DDBJ databases">
        <title>WGS assembly of Xenopus laevis.</title>
        <authorList>
            <person name="Session A."/>
            <person name="Uno Y."/>
            <person name="Kwon T."/>
            <person name="Chapman J."/>
            <person name="Toyoda A."/>
            <person name="Takahashi S."/>
            <person name="Fukui A."/>
            <person name="Hikosaka A."/>
            <person name="Putnam N."/>
            <person name="Stites J."/>
            <person name="Van Heeringen S."/>
            <person name="Quigley I."/>
            <person name="Heinz S."/>
            <person name="Hellsten U."/>
            <person name="Lyons J."/>
            <person name="Suzuki A."/>
            <person name="Kondo M."/>
            <person name="Ogino H."/>
            <person name="Ochi H."/>
            <person name="Bogdanovic O."/>
            <person name="Lister R."/>
            <person name="Georgiou G."/>
            <person name="Paranjpe S."/>
            <person name="Van Kruijsbergen I."/>
            <person name="Mozaffari S."/>
            <person name="Shu S."/>
            <person name="Schmutz J."/>
            <person name="Jenkins J."/>
            <person name="Grimwood J."/>
            <person name="Carlson J."/>
            <person name="Mitros T."/>
            <person name="Simakov O."/>
            <person name="Heald R."/>
            <person name="Miller K."/>
            <person name="Haudenschild C."/>
            <person name="Kuroki Y."/>
            <person name="Tanaka T."/>
            <person name="Michiue T."/>
            <person name="Watanabe M."/>
            <person name="Kinoshita T."/>
            <person name="Ohta Y."/>
            <person name="Mawaribuchi S."/>
            <person name="Suzuki Y."/>
            <person name="Haramoto Y."/>
            <person name="Yamamoto T."/>
            <person name="Takagi C."/>
            <person name="Kitzman J."/>
            <person name="Shendure J."/>
            <person name="Nakayama T."/>
            <person name="Izutsu Y."/>
            <person name="Robert J."/>
            <person name="Dichmann D."/>
            <person name="Flajnik M."/>
            <person name="Houston D."/>
            <person name="Marcotte E."/>
            <person name="Wallingford J."/>
            <person name="Ito Y."/>
            <person name="Asashima M."/>
            <person name="Ueno N."/>
            <person name="Matsuda Y."/>
            <person name="Jan Veenstra G."/>
            <person name="Fujiyama A."/>
            <person name="Harland R."/>
            <person name="Taira M."/>
            <person name="Rokhsar D.S."/>
        </authorList>
    </citation>
    <scope>NUCLEOTIDE SEQUENCE</scope>
    <source>
        <strain evidence="1">J</strain>
        <tissue evidence="1">Blood</tissue>
    </source>
</reference>
<sequence length="80" mass="9210">MYSSGFAVLVMQCYKSQCCVFLSDFNTLLASVDDPDLWSLHTTHTCTHERGNSNSEKFNMMIWLKLVFKKRMHDGVLLTS</sequence>
<name>A0A974BPG4_XENLA</name>
<gene>
    <name evidence="1" type="ORF">XELAEV_18000254mg</name>
</gene>
<evidence type="ECO:0000313" key="1">
    <source>
        <dbReference type="EMBL" id="OCT55657.1"/>
    </source>
</evidence>
<dbReference type="Proteomes" id="UP000694892">
    <property type="component" value="Unassembled WGS sequence"/>
</dbReference>
<dbReference type="EMBL" id="KV478738">
    <property type="protein sequence ID" value="OCT55657.1"/>
    <property type="molecule type" value="Genomic_DNA"/>
</dbReference>
<dbReference type="AlphaFoldDB" id="A0A974BPG4"/>
<organism evidence="1">
    <name type="scientific">Xenopus laevis</name>
    <name type="common">African clawed frog</name>
    <dbReference type="NCBI Taxonomy" id="8355"/>
    <lineage>
        <taxon>Eukaryota</taxon>
        <taxon>Metazoa</taxon>
        <taxon>Chordata</taxon>
        <taxon>Craniata</taxon>
        <taxon>Vertebrata</taxon>
        <taxon>Euteleostomi</taxon>
        <taxon>Amphibia</taxon>
        <taxon>Batrachia</taxon>
        <taxon>Anura</taxon>
        <taxon>Pipoidea</taxon>
        <taxon>Pipidae</taxon>
        <taxon>Xenopodinae</taxon>
        <taxon>Xenopus</taxon>
        <taxon>Xenopus</taxon>
    </lineage>
</organism>